<dbReference type="OrthoDB" id="9807112at2"/>
<protein>
    <recommendedName>
        <fullName evidence="4">PNPLA domain-containing protein</fullName>
    </recommendedName>
</protein>
<evidence type="ECO:0000313" key="6">
    <source>
        <dbReference type="Proteomes" id="UP000013063"/>
    </source>
</evidence>
<dbReference type="PANTHER" id="PTHR24138:SF12">
    <property type="entry name" value="PATATIN FAMILY PROTEIN"/>
    <property type="match status" value="1"/>
</dbReference>
<reference evidence="5 6" key="1">
    <citation type="journal article" date="2013" name="Genome Announc.">
        <title>Draft Genome Sequence for Caulobacter sp. Strain OR37, a Bacterium Tolerant to Heavy Metals.</title>
        <authorList>
            <person name="Utturkar S.M."/>
            <person name="Bollmann A."/>
            <person name="Brzoska R.M."/>
            <person name="Klingeman D.M."/>
            <person name="Epstein S.E."/>
            <person name="Palumbo A.V."/>
            <person name="Brown S.D."/>
        </authorList>
    </citation>
    <scope>NUCLEOTIDE SEQUENCE [LARGE SCALE GENOMIC DNA]</scope>
    <source>
        <strain evidence="5 6">OR37</strain>
    </source>
</reference>
<feature type="short sequence motif" description="GXGXXG" evidence="2">
    <location>
        <begin position="10"/>
        <end position="15"/>
    </location>
</feature>
<dbReference type="CDD" id="cd07199">
    <property type="entry name" value="Pat17_PNPLA8_PNPLA9_like"/>
    <property type="match status" value="1"/>
</dbReference>
<dbReference type="EMBL" id="APMP01000009">
    <property type="protein sequence ID" value="ENZ82084.1"/>
    <property type="molecule type" value="Genomic_DNA"/>
</dbReference>
<feature type="active site" description="Proton acceptor" evidence="2">
    <location>
        <position position="182"/>
    </location>
</feature>
<evidence type="ECO:0000313" key="5">
    <source>
        <dbReference type="EMBL" id="ENZ82084.1"/>
    </source>
</evidence>
<gene>
    <name evidence="5" type="ORF">OR37_01895</name>
</gene>
<dbReference type="SUPFAM" id="SSF52151">
    <property type="entry name" value="FabD/lysophospholipase-like"/>
    <property type="match status" value="1"/>
</dbReference>
<evidence type="ECO:0000259" key="4">
    <source>
        <dbReference type="PROSITE" id="PS51635"/>
    </source>
</evidence>
<keyword evidence="6" id="KW-1185">Reference proteome</keyword>
<keyword evidence="1 2" id="KW-0443">Lipid metabolism</keyword>
<dbReference type="Pfam" id="PF01734">
    <property type="entry name" value="Patatin"/>
    <property type="match status" value="1"/>
</dbReference>
<dbReference type="AlphaFoldDB" id="R0EJC3"/>
<dbReference type="PROSITE" id="PS51635">
    <property type="entry name" value="PNPLA"/>
    <property type="match status" value="1"/>
</dbReference>
<evidence type="ECO:0000256" key="2">
    <source>
        <dbReference type="PROSITE-ProRule" id="PRU01161"/>
    </source>
</evidence>
<dbReference type="RefSeq" id="WP_004618629.1">
    <property type="nucleotide sequence ID" value="NZ_APMP01000009.1"/>
</dbReference>
<accession>R0EJC3</accession>
<keyword evidence="3" id="KW-0812">Transmembrane</keyword>
<dbReference type="STRING" id="1292034.OR37_01895"/>
<name>R0EJC3_CAUVI</name>
<dbReference type="NCBIfam" id="NF041079">
    <property type="entry name" value="CBASS_lipase"/>
    <property type="match status" value="1"/>
</dbReference>
<evidence type="ECO:0000256" key="3">
    <source>
        <dbReference type="SAM" id="Phobius"/>
    </source>
</evidence>
<feature type="transmembrane region" description="Helical" evidence="3">
    <location>
        <begin position="39"/>
        <end position="60"/>
    </location>
</feature>
<keyword evidence="2" id="KW-0378">Hydrolase</keyword>
<dbReference type="Gene3D" id="3.40.1090.10">
    <property type="entry name" value="Cytosolic phospholipase A2 catalytic domain"/>
    <property type="match status" value="1"/>
</dbReference>
<dbReference type="InterPro" id="IPR016035">
    <property type="entry name" value="Acyl_Trfase/lysoPLipase"/>
</dbReference>
<organism evidence="5 6">
    <name type="scientific">Caulobacter vibrioides OR37</name>
    <dbReference type="NCBI Taxonomy" id="1292034"/>
    <lineage>
        <taxon>Bacteria</taxon>
        <taxon>Pseudomonadati</taxon>
        <taxon>Pseudomonadota</taxon>
        <taxon>Alphaproteobacteria</taxon>
        <taxon>Caulobacterales</taxon>
        <taxon>Caulobacteraceae</taxon>
        <taxon>Caulobacter</taxon>
    </lineage>
</organism>
<feature type="short sequence motif" description="GXSXG" evidence="2">
    <location>
        <begin position="42"/>
        <end position="46"/>
    </location>
</feature>
<dbReference type="eggNOG" id="COG3621">
    <property type="taxonomic scope" value="Bacteria"/>
</dbReference>
<dbReference type="GO" id="GO:0016787">
    <property type="term" value="F:hydrolase activity"/>
    <property type="evidence" value="ECO:0007669"/>
    <property type="project" value="UniProtKB-UniRule"/>
</dbReference>
<dbReference type="Proteomes" id="UP000013063">
    <property type="component" value="Unassembled WGS sequence"/>
</dbReference>
<keyword evidence="3" id="KW-0472">Membrane</keyword>
<dbReference type="InterPro" id="IPR002641">
    <property type="entry name" value="PNPLA_dom"/>
</dbReference>
<keyword evidence="3" id="KW-1133">Transmembrane helix</keyword>
<dbReference type="GO" id="GO:0016042">
    <property type="term" value="P:lipid catabolic process"/>
    <property type="evidence" value="ECO:0007669"/>
    <property type="project" value="UniProtKB-UniRule"/>
</dbReference>
<evidence type="ECO:0000256" key="1">
    <source>
        <dbReference type="ARBA" id="ARBA00023098"/>
    </source>
</evidence>
<feature type="short sequence motif" description="DGA/G" evidence="2">
    <location>
        <begin position="182"/>
        <end position="184"/>
    </location>
</feature>
<proteinExistence type="predicted"/>
<feature type="domain" description="PNPLA" evidence="4">
    <location>
        <begin position="6"/>
        <end position="195"/>
    </location>
</feature>
<dbReference type="PANTHER" id="PTHR24138">
    <property type="entry name" value="INTRACELLLAR PHOSPHOLIPASE A FAMILY"/>
    <property type="match status" value="1"/>
</dbReference>
<feature type="active site" description="Nucleophile" evidence="2">
    <location>
        <position position="44"/>
    </location>
</feature>
<comment type="caution">
    <text evidence="5">The sequence shown here is derived from an EMBL/GenBank/DDBJ whole genome shotgun (WGS) entry which is preliminary data.</text>
</comment>
<keyword evidence="2" id="KW-0442">Lipid degradation</keyword>
<dbReference type="InterPro" id="IPR047156">
    <property type="entry name" value="Teg/CotR/CapV-like"/>
</dbReference>
<sequence length="327" mass="35463" precursor="true">MTYQILALSGGGFLGLYTACVLAEIEQHSGRPIHSQFDLIAGTSIGGIIALGLAAGTPAATIRDAMVKKGPEIFGDKPPPQTGAGRALALRTNAFRAGYRPEPLREVIETIVGNGRKIGDLRQRVVVPAVNLTKGAPQVFKTSHHETFVRDWRLDVADVALATSAAPTFFPLHRIGGELFADGGLYANAPDQVALHEAEHFLGWDAADVSMLSIGTTTAQFSFSNTVSVDMGWMAWMEGQRLPSVMISSQQMIVQEMLRHRLGERYLRIDQRQSPQQERFLGLDVASPGSILDLRGLAEASAREHLAKPRLQAMLGREAPVPAFFNN</sequence>